<dbReference type="OrthoDB" id="1715602at2759"/>
<evidence type="ECO:0000313" key="2">
    <source>
        <dbReference type="Proteomes" id="UP000054477"/>
    </source>
</evidence>
<sequence>PAMSMEVERVFSHGQLLLSHVCNQISAQATCALLCLGKWSLMEFVHDDSI</sequence>
<feature type="non-terminal residue" evidence="1">
    <location>
        <position position="1"/>
    </location>
</feature>
<accession>A0A0C9XC29</accession>
<dbReference type="HOGENOM" id="CLU_009123_11_1_1"/>
<reference evidence="1 2" key="1">
    <citation type="submission" date="2014-04" db="EMBL/GenBank/DDBJ databases">
        <authorList>
            <consortium name="DOE Joint Genome Institute"/>
            <person name="Kuo A."/>
            <person name="Kohler A."/>
            <person name="Nagy L.G."/>
            <person name="Floudas D."/>
            <person name="Copeland A."/>
            <person name="Barry K.W."/>
            <person name="Cichocki N."/>
            <person name="Veneault-Fourrey C."/>
            <person name="LaButti K."/>
            <person name="Lindquist E.A."/>
            <person name="Lipzen A."/>
            <person name="Lundell T."/>
            <person name="Morin E."/>
            <person name="Murat C."/>
            <person name="Sun H."/>
            <person name="Tunlid A."/>
            <person name="Henrissat B."/>
            <person name="Grigoriev I.V."/>
            <person name="Hibbett D.S."/>
            <person name="Martin F."/>
            <person name="Nordberg H.P."/>
            <person name="Cantor M.N."/>
            <person name="Hua S.X."/>
        </authorList>
    </citation>
    <scope>NUCLEOTIDE SEQUENCE [LARGE SCALE GENOMIC DNA]</scope>
    <source>
        <strain evidence="1 2">LaAM-08-1</strain>
    </source>
</reference>
<feature type="non-terminal residue" evidence="1">
    <location>
        <position position="50"/>
    </location>
</feature>
<proteinExistence type="predicted"/>
<evidence type="ECO:0000313" key="1">
    <source>
        <dbReference type="EMBL" id="KIK09810.1"/>
    </source>
</evidence>
<organism evidence="1 2">
    <name type="scientific">Laccaria amethystina LaAM-08-1</name>
    <dbReference type="NCBI Taxonomy" id="1095629"/>
    <lineage>
        <taxon>Eukaryota</taxon>
        <taxon>Fungi</taxon>
        <taxon>Dikarya</taxon>
        <taxon>Basidiomycota</taxon>
        <taxon>Agaricomycotina</taxon>
        <taxon>Agaricomycetes</taxon>
        <taxon>Agaricomycetidae</taxon>
        <taxon>Agaricales</taxon>
        <taxon>Agaricineae</taxon>
        <taxon>Hydnangiaceae</taxon>
        <taxon>Laccaria</taxon>
    </lineage>
</organism>
<dbReference type="EMBL" id="KN838537">
    <property type="protein sequence ID" value="KIK09810.1"/>
    <property type="molecule type" value="Genomic_DNA"/>
</dbReference>
<protein>
    <submittedName>
        <fullName evidence="1">Unplaced genomic scaffold K443scaffold_2, whole genome shotgun sequence</fullName>
    </submittedName>
</protein>
<gene>
    <name evidence="1" type="ORF">K443DRAFT_78459</name>
</gene>
<reference evidence="2" key="2">
    <citation type="submission" date="2015-01" db="EMBL/GenBank/DDBJ databases">
        <title>Evolutionary Origins and Diversification of the Mycorrhizal Mutualists.</title>
        <authorList>
            <consortium name="DOE Joint Genome Institute"/>
            <consortium name="Mycorrhizal Genomics Consortium"/>
            <person name="Kohler A."/>
            <person name="Kuo A."/>
            <person name="Nagy L.G."/>
            <person name="Floudas D."/>
            <person name="Copeland A."/>
            <person name="Barry K.W."/>
            <person name="Cichocki N."/>
            <person name="Veneault-Fourrey C."/>
            <person name="LaButti K."/>
            <person name="Lindquist E.A."/>
            <person name="Lipzen A."/>
            <person name="Lundell T."/>
            <person name="Morin E."/>
            <person name="Murat C."/>
            <person name="Riley R."/>
            <person name="Ohm R."/>
            <person name="Sun H."/>
            <person name="Tunlid A."/>
            <person name="Henrissat B."/>
            <person name="Grigoriev I.V."/>
            <person name="Hibbett D.S."/>
            <person name="Martin F."/>
        </authorList>
    </citation>
    <scope>NUCLEOTIDE SEQUENCE [LARGE SCALE GENOMIC DNA]</scope>
    <source>
        <strain evidence="2">LaAM-08-1</strain>
    </source>
</reference>
<dbReference type="Proteomes" id="UP000054477">
    <property type="component" value="Unassembled WGS sequence"/>
</dbReference>
<keyword evidence="2" id="KW-1185">Reference proteome</keyword>
<dbReference type="AlphaFoldDB" id="A0A0C9XC29"/>
<name>A0A0C9XC29_9AGAR</name>